<gene>
    <name evidence="1" type="primary">NCL1_26341</name>
    <name evidence="1" type="ORF">TNCV_4647811</name>
</gene>
<evidence type="ECO:0000313" key="1">
    <source>
        <dbReference type="EMBL" id="GFY19609.1"/>
    </source>
</evidence>
<protein>
    <submittedName>
        <fullName evidence="1">Uncharacterized protein</fullName>
    </submittedName>
</protein>
<accession>A0A8X6VN10</accession>
<name>A0A8X6VN10_TRICX</name>
<dbReference type="Proteomes" id="UP000887159">
    <property type="component" value="Unassembled WGS sequence"/>
</dbReference>
<evidence type="ECO:0000313" key="2">
    <source>
        <dbReference type="Proteomes" id="UP000887159"/>
    </source>
</evidence>
<dbReference type="AlphaFoldDB" id="A0A8X6VN10"/>
<proteinExistence type="predicted"/>
<keyword evidence="2" id="KW-1185">Reference proteome</keyword>
<dbReference type="EMBL" id="BMAU01021353">
    <property type="protein sequence ID" value="GFY19609.1"/>
    <property type="molecule type" value="Genomic_DNA"/>
</dbReference>
<sequence length="107" mass="12173">MEVCAAVPVYPLGAWAGAQGPKIRKVYKIYVRLLLDYGWEVVTLTSTTNLEKYDLVQNSALRIITGGSKSTPSTAMQLQTGIEPLNSRRDKFTLKFWEKTRRVDCRY</sequence>
<comment type="caution">
    <text evidence="1">The sequence shown here is derived from an EMBL/GenBank/DDBJ whole genome shotgun (WGS) entry which is preliminary data.</text>
</comment>
<organism evidence="1 2">
    <name type="scientific">Trichonephila clavipes</name>
    <name type="common">Golden silk orbweaver</name>
    <name type="synonym">Nephila clavipes</name>
    <dbReference type="NCBI Taxonomy" id="2585209"/>
    <lineage>
        <taxon>Eukaryota</taxon>
        <taxon>Metazoa</taxon>
        <taxon>Ecdysozoa</taxon>
        <taxon>Arthropoda</taxon>
        <taxon>Chelicerata</taxon>
        <taxon>Arachnida</taxon>
        <taxon>Araneae</taxon>
        <taxon>Araneomorphae</taxon>
        <taxon>Entelegynae</taxon>
        <taxon>Araneoidea</taxon>
        <taxon>Nephilidae</taxon>
        <taxon>Trichonephila</taxon>
    </lineage>
</organism>
<reference evidence="1" key="1">
    <citation type="submission" date="2020-08" db="EMBL/GenBank/DDBJ databases">
        <title>Multicomponent nature underlies the extraordinary mechanical properties of spider dragline silk.</title>
        <authorList>
            <person name="Kono N."/>
            <person name="Nakamura H."/>
            <person name="Mori M."/>
            <person name="Yoshida Y."/>
            <person name="Ohtoshi R."/>
            <person name="Malay A.D."/>
            <person name="Moran D.A.P."/>
            <person name="Tomita M."/>
            <person name="Numata K."/>
            <person name="Arakawa K."/>
        </authorList>
    </citation>
    <scope>NUCLEOTIDE SEQUENCE</scope>
</reference>